<dbReference type="Proteomes" id="UP000784294">
    <property type="component" value="Unassembled WGS sequence"/>
</dbReference>
<gene>
    <name evidence="2" type="ORF">PXEA_LOCUS22399</name>
</gene>
<evidence type="ECO:0000313" key="2">
    <source>
        <dbReference type="EMBL" id="VEL28959.1"/>
    </source>
</evidence>
<reference evidence="2" key="1">
    <citation type="submission" date="2018-11" db="EMBL/GenBank/DDBJ databases">
        <authorList>
            <consortium name="Pathogen Informatics"/>
        </authorList>
    </citation>
    <scope>NUCLEOTIDE SEQUENCE</scope>
</reference>
<dbReference type="EMBL" id="CAAALY010099082">
    <property type="protein sequence ID" value="VEL28959.1"/>
    <property type="molecule type" value="Genomic_DNA"/>
</dbReference>
<feature type="compositionally biased region" description="Basic and acidic residues" evidence="1">
    <location>
        <begin position="52"/>
        <end position="67"/>
    </location>
</feature>
<feature type="region of interest" description="Disordered" evidence="1">
    <location>
        <begin position="32"/>
        <end position="67"/>
    </location>
</feature>
<protein>
    <submittedName>
        <fullName evidence="2">Uncharacterized protein</fullName>
    </submittedName>
</protein>
<accession>A0A448X613</accession>
<comment type="caution">
    <text evidence="2">The sequence shown here is derived from an EMBL/GenBank/DDBJ whole genome shotgun (WGS) entry which is preliminary data.</text>
</comment>
<name>A0A448X613_9PLAT</name>
<evidence type="ECO:0000256" key="1">
    <source>
        <dbReference type="SAM" id="MobiDB-lite"/>
    </source>
</evidence>
<dbReference type="AlphaFoldDB" id="A0A448X613"/>
<keyword evidence="3" id="KW-1185">Reference proteome</keyword>
<proteinExistence type="predicted"/>
<evidence type="ECO:0000313" key="3">
    <source>
        <dbReference type="Proteomes" id="UP000784294"/>
    </source>
</evidence>
<organism evidence="2 3">
    <name type="scientific">Protopolystoma xenopodis</name>
    <dbReference type="NCBI Taxonomy" id="117903"/>
    <lineage>
        <taxon>Eukaryota</taxon>
        <taxon>Metazoa</taxon>
        <taxon>Spiralia</taxon>
        <taxon>Lophotrochozoa</taxon>
        <taxon>Platyhelminthes</taxon>
        <taxon>Monogenea</taxon>
        <taxon>Polyopisthocotylea</taxon>
        <taxon>Polystomatidea</taxon>
        <taxon>Polystomatidae</taxon>
        <taxon>Protopolystoma</taxon>
    </lineage>
</organism>
<sequence>MIKQHIISYEPEVLFWHRVGGFATQPMVSGSVSESFTDHESSSQSWTNRGDFASHMDALHPDVGENA</sequence>